<feature type="transmembrane region" description="Helical" evidence="1">
    <location>
        <begin position="187"/>
        <end position="206"/>
    </location>
</feature>
<proteinExistence type="predicted"/>
<evidence type="ECO:0000313" key="3">
    <source>
        <dbReference type="Proteomes" id="UP000290848"/>
    </source>
</evidence>
<reference evidence="2 3" key="1">
    <citation type="submission" date="2018-12" db="EMBL/GenBank/DDBJ databases">
        <title>The Draft Genome Sequence of the Soil Bacterium Pedobacter tournemirensis R1.</title>
        <authorList>
            <person name="He J."/>
        </authorList>
    </citation>
    <scope>NUCLEOTIDE SEQUENCE [LARGE SCALE GENOMIC DNA]</scope>
    <source>
        <strain evidence="2 3">R1</strain>
    </source>
</reference>
<keyword evidence="1" id="KW-0472">Membrane</keyword>
<organism evidence="2 3">
    <name type="scientific">Arcticibacter tournemirensis</name>
    <dbReference type="NCBI Taxonomy" id="699437"/>
    <lineage>
        <taxon>Bacteria</taxon>
        <taxon>Pseudomonadati</taxon>
        <taxon>Bacteroidota</taxon>
        <taxon>Sphingobacteriia</taxon>
        <taxon>Sphingobacteriales</taxon>
        <taxon>Sphingobacteriaceae</taxon>
        <taxon>Arcticibacter</taxon>
    </lineage>
</organism>
<feature type="transmembrane region" description="Helical" evidence="1">
    <location>
        <begin position="156"/>
        <end position="175"/>
    </location>
</feature>
<dbReference type="RefSeq" id="WP_128767474.1">
    <property type="nucleotide sequence ID" value="NZ_RXOC01000001.1"/>
</dbReference>
<keyword evidence="1" id="KW-0812">Transmembrane</keyword>
<dbReference type="AlphaFoldDB" id="A0A4Q0MH14"/>
<protein>
    <submittedName>
        <fullName evidence="2">Uncharacterized protein</fullName>
    </submittedName>
</protein>
<sequence>MGVFLMRAAAEFDNSGKSPVPIWLAGSLFIVMALGILYSFSKQVPVIKISPAGIYFKSLFRDQHIDWNEIDSVSYTGKEPLRFILRYPMEAIRMTLNSGKKVVIFYEYYSNSHLLKQFIDSHLRTAKPPLVTEDHQPSAFDMSDELFRVYKGHPFLSMRGVFIWGFFLILSVPVFRGGRIHEKSVLPLLSMFSLWYLGNGYFCHYIKISDNYLQIRNYYLPWIRRSFLLSDVTEIVIETKDKWPNCIRIITRSHRSRLYPAGTLNDSDWKELMDEFRSKGIRVRNECVY</sequence>
<evidence type="ECO:0000256" key="1">
    <source>
        <dbReference type="SAM" id="Phobius"/>
    </source>
</evidence>
<name>A0A4Q0MH14_9SPHI</name>
<evidence type="ECO:0000313" key="2">
    <source>
        <dbReference type="EMBL" id="RXF72289.1"/>
    </source>
</evidence>
<dbReference type="Proteomes" id="UP000290848">
    <property type="component" value="Unassembled WGS sequence"/>
</dbReference>
<gene>
    <name evidence="2" type="ORF">EKH83_00755</name>
</gene>
<dbReference type="EMBL" id="RXOC01000001">
    <property type="protein sequence ID" value="RXF72289.1"/>
    <property type="molecule type" value="Genomic_DNA"/>
</dbReference>
<accession>A0A4Q0MH14</accession>
<comment type="caution">
    <text evidence="2">The sequence shown here is derived from an EMBL/GenBank/DDBJ whole genome shotgun (WGS) entry which is preliminary data.</text>
</comment>
<keyword evidence="1" id="KW-1133">Transmembrane helix</keyword>
<feature type="transmembrane region" description="Helical" evidence="1">
    <location>
        <begin position="20"/>
        <end position="40"/>
    </location>
</feature>